<evidence type="ECO:0008006" key="3">
    <source>
        <dbReference type="Google" id="ProtNLM"/>
    </source>
</evidence>
<protein>
    <recommendedName>
        <fullName evidence="3">FlgN family protein</fullName>
    </recommendedName>
</protein>
<dbReference type="Proteomes" id="UP000001052">
    <property type="component" value="Chromosome"/>
</dbReference>
<dbReference type="eggNOG" id="ENOG502ZJPS">
    <property type="taxonomic scope" value="Bacteria"/>
</dbReference>
<accession>C8WYY2</accession>
<reference evidence="1 2" key="2">
    <citation type="journal article" date="2010" name="Stand. Genomic Sci.">
        <title>Complete genome sequence of Desulfohalobium retbaense type strain (HR(100)).</title>
        <authorList>
            <person name="Spring S."/>
            <person name="Nolan M."/>
            <person name="Lapidus A."/>
            <person name="Glavina Del Rio T."/>
            <person name="Copeland A."/>
            <person name="Tice H."/>
            <person name="Cheng J.F."/>
            <person name="Lucas S."/>
            <person name="Land M."/>
            <person name="Chen F."/>
            <person name="Bruce D."/>
            <person name="Goodwin L."/>
            <person name="Pitluck S."/>
            <person name="Ivanova N."/>
            <person name="Mavromatis K."/>
            <person name="Mikhailova N."/>
            <person name="Pati A."/>
            <person name="Chen A."/>
            <person name="Palaniappan K."/>
            <person name="Hauser L."/>
            <person name="Chang Y.J."/>
            <person name="Jeffries C.D."/>
            <person name="Munk C."/>
            <person name="Kiss H."/>
            <person name="Chain P."/>
            <person name="Han C."/>
            <person name="Brettin T."/>
            <person name="Detter J.C."/>
            <person name="Schuler E."/>
            <person name="Goker M."/>
            <person name="Rohde M."/>
            <person name="Bristow J."/>
            <person name="Eisen J.A."/>
            <person name="Markowitz V."/>
            <person name="Hugenholtz P."/>
            <person name="Kyrpides N.C."/>
            <person name="Klenk H.P."/>
        </authorList>
    </citation>
    <scope>NUCLEOTIDE SEQUENCE [LARGE SCALE GENOMIC DNA]</scope>
    <source>
        <strain evidence="1 2">DSM 5692</strain>
    </source>
</reference>
<dbReference type="HOGENOM" id="CLU_2057621_0_0_7"/>
<organism evidence="1 2">
    <name type="scientific">Desulfohalobium retbaense (strain ATCC 49708 / DSM 5692 / JCM 16813 / HR100)</name>
    <dbReference type="NCBI Taxonomy" id="485915"/>
    <lineage>
        <taxon>Bacteria</taxon>
        <taxon>Pseudomonadati</taxon>
        <taxon>Thermodesulfobacteriota</taxon>
        <taxon>Desulfovibrionia</taxon>
        <taxon>Desulfovibrionales</taxon>
        <taxon>Desulfohalobiaceae</taxon>
        <taxon>Desulfohalobium</taxon>
    </lineage>
</organism>
<sequence>MSSPDSRLSRLQRVIDVTREEREAAKSLDWQALEAATQIKTDLLATLEDETVPLTDAERDAAEMVRLETQRNAYFLSFTLQWVQDSLDLIQGSPEPPAYGYGGDVIESRSSGSLVNGKV</sequence>
<dbReference type="KEGG" id="drt:Dret_0601"/>
<name>C8WYY2_DESRD</name>
<dbReference type="AlphaFoldDB" id="C8WYY2"/>
<dbReference type="OrthoDB" id="5431649at2"/>
<dbReference type="EMBL" id="CP001734">
    <property type="protein sequence ID" value="ACV67898.1"/>
    <property type="molecule type" value="Genomic_DNA"/>
</dbReference>
<dbReference type="STRING" id="485915.Dret_0601"/>
<reference evidence="2" key="1">
    <citation type="submission" date="2009-09" db="EMBL/GenBank/DDBJ databases">
        <title>The complete chromosome of Desulfohalobium retbaense DSM 5692.</title>
        <authorList>
            <consortium name="US DOE Joint Genome Institute (JGI-PGF)"/>
            <person name="Lucas S."/>
            <person name="Copeland A."/>
            <person name="Lapidus A."/>
            <person name="Glavina del Rio T."/>
            <person name="Dalin E."/>
            <person name="Tice H."/>
            <person name="Bruce D."/>
            <person name="Goodwin L."/>
            <person name="Pitluck S."/>
            <person name="Kyrpides N."/>
            <person name="Mavromatis K."/>
            <person name="Ivanova N."/>
            <person name="Mikhailova N."/>
            <person name="Munk A.C."/>
            <person name="Brettin T."/>
            <person name="Detter J.C."/>
            <person name="Han C."/>
            <person name="Tapia R."/>
            <person name="Larimer F."/>
            <person name="Land M."/>
            <person name="Hauser L."/>
            <person name="Markowitz V."/>
            <person name="Cheng J.-F."/>
            <person name="Hugenholtz P."/>
            <person name="Woyke T."/>
            <person name="Wu D."/>
            <person name="Spring S."/>
            <person name="Klenk H.-P."/>
            <person name="Eisen J.A."/>
        </authorList>
    </citation>
    <scope>NUCLEOTIDE SEQUENCE [LARGE SCALE GENOMIC DNA]</scope>
    <source>
        <strain evidence="2">DSM 5692</strain>
    </source>
</reference>
<dbReference type="RefSeq" id="WP_015751056.1">
    <property type="nucleotide sequence ID" value="NC_013223.1"/>
</dbReference>
<keyword evidence="2" id="KW-1185">Reference proteome</keyword>
<proteinExistence type="predicted"/>
<gene>
    <name evidence="1" type="ordered locus">Dret_0601</name>
</gene>
<evidence type="ECO:0000313" key="1">
    <source>
        <dbReference type="EMBL" id="ACV67898.1"/>
    </source>
</evidence>
<evidence type="ECO:0000313" key="2">
    <source>
        <dbReference type="Proteomes" id="UP000001052"/>
    </source>
</evidence>